<feature type="domain" description="Nucleoside transporter/FeoB GTPase Gate" evidence="10">
    <location>
        <begin position="94"/>
        <end position="191"/>
    </location>
</feature>
<organism evidence="11 12">
    <name type="scientific">Marininema mesophilum</name>
    <dbReference type="NCBI Taxonomy" id="1048340"/>
    <lineage>
        <taxon>Bacteria</taxon>
        <taxon>Bacillati</taxon>
        <taxon>Bacillota</taxon>
        <taxon>Bacilli</taxon>
        <taxon>Bacillales</taxon>
        <taxon>Thermoactinomycetaceae</taxon>
        <taxon>Marininema</taxon>
    </lineage>
</organism>
<evidence type="ECO:0000313" key="12">
    <source>
        <dbReference type="Proteomes" id="UP000198534"/>
    </source>
</evidence>
<dbReference type="InterPro" id="IPR011657">
    <property type="entry name" value="CNT_C_dom"/>
</dbReference>
<accession>A0A1H2S5C6</accession>
<evidence type="ECO:0000256" key="6">
    <source>
        <dbReference type="ARBA" id="ARBA00023136"/>
    </source>
</evidence>
<keyword evidence="12" id="KW-1185">Reference proteome</keyword>
<keyword evidence="6 7" id="KW-0472">Membrane</keyword>
<dbReference type="Pfam" id="PF07662">
    <property type="entry name" value="Nucleos_tra2_C"/>
    <property type="match status" value="1"/>
</dbReference>
<evidence type="ECO:0000259" key="8">
    <source>
        <dbReference type="Pfam" id="PF01773"/>
    </source>
</evidence>
<dbReference type="InterPro" id="IPR011642">
    <property type="entry name" value="Gate_dom"/>
</dbReference>
<dbReference type="GO" id="GO:0005337">
    <property type="term" value="F:nucleoside transmembrane transporter activity"/>
    <property type="evidence" value="ECO:0007669"/>
    <property type="project" value="InterPro"/>
</dbReference>
<dbReference type="PANTHER" id="PTHR10590">
    <property type="entry name" value="SODIUM/NUCLEOSIDE COTRANSPORTER"/>
    <property type="match status" value="1"/>
</dbReference>
<keyword evidence="5 7" id="KW-1133">Transmembrane helix</keyword>
<feature type="transmembrane region" description="Helical" evidence="7">
    <location>
        <begin position="344"/>
        <end position="366"/>
    </location>
</feature>
<dbReference type="InterPro" id="IPR008276">
    <property type="entry name" value="C_nuclsd_transpt"/>
</dbReference>
<dbReference type="GO" id="GO:0005886">
    <property type="term" value="C:plasma membrane"/>
    <property type="evidence" value="ECO:0007669"/>
    <property type="project" value="UniProtKB-SubCell"/>
</dbReference>
<proteinExistence type="inferred from homology"/>
<feature type="transmembrane region" description="Helical" evidence="7">
    <location>
        <begin position="254"/>
        <end position="276"/>
    </location>
</feature>
<dbReference type="Proteomes" id="UP000198534">
    <property type="component" value="Unassembled WGS sequence"/>
</dbReference>
<name>A0A1H2S5C6_9BACL</name>
<keyword evidence="4 7" id="KW-0812">Transmembrane</keyword>
<dbReference type="InterPro" id="IPR002668">
    <property type="entry name" value="CNT_N_dom"/>
</dbReference>
<keyword evidence="7" id="KW-0813">Transport</keyword>
<comment type="subcellular location">
    <subcellularLocation>
        <location evidence="1">Cell membrane</location>
        <topology evidence="1">Multi-pass membrane protein</topology>
    </subcellularLocation>
</comment>
<feature type="transmembrane region" description="Helical" evidence="7">
    <location>
        <begin position="288"/>
        <end position="307"/>
    </location>
</feature>
<feature type="domain" description="Concentrative nucleoside transporter C-terminal" evidence="9">
    <location>
        <begin position="197"/>
        <end position="403"/>
    </location>
</feature>
<evidence type="ECO:0000313" key="11">
    <source>
        <dbReference type="EMBL" id="SDW26756.1"/>
    </source>
</evidence>
<dbReference type="EMBL" id="FNNQ01000002">
    <property type="protein sequence ID" value="SDW26756.1"/>
    <property type="molecule type" value="Genomic_DNA"/>
</dbReference>
<dbReference type="InterPro" id="IPR018270">
    <property type="entry name" value="C_nuclsd_transpt_met_bac"/>
</dbReference>
<dbReference type="GO" id="GO:0015293">
    <property type="term" value="F:symporter activity"/>
    <property type="evidence" value="ECO:0007669"/>
    <property type="project" value="TreeGrafter"/>
</dbReference>
<sequence>MNLLNFLWGLCGIVGILLIAFLFSNNKRTIPWRTLLVGLLIQFLFAFMVLKWSAGQAGLKWFSARVTDLINFSNVGIKFLFGDLISGKGAPIFALQVLPVIIFLGALIGILYHWGIIQWIIRILGGAIAYLLGTSRVESLSSVATVFLGQSEAPLLIRPFIPKLTSSELFTIMTNGFASVAGSTLVSYALLGIPLPYLLTASIMAAPAGLVISKLMFPETKRTETAEEITMVHDKESVNVIDAATKGALDGLRLAINVGALLLAFISLIAMLNGLLGVIGSWFGYPTITFQTLLGYILSPIAFLIGVPWSEAVTAGGFIGQKVVVNEFVAYSSLGPVIDTLSPVTATIITFALCGFANFSSIAIQIGTIGGLAPSRRSDVARLSLKALLAGTLANLLNATIAGILIRMF</sequence>
<evidence type="ECO:0000256" key="1">
    <source>
        <dbReference type="ARBA" id="ARBA00004651"/>
    </source>
</evidence>
<dbReference type="STRING" id="1048340.SAMN05444487_102105"/>
<dbReference type="NCBIfam" id="TIGR00804">
    <property type="entry name" value="nupC"/>
    <property type="match status" value="1"/>
</dbReference>
<protein>
    <recommendedName>
        <fullName evidence="7">Nucleoside permease</fullName>
    </recommendedName>
</protein>
<evidence type="ECO:0000256" key="4">
    <source>
        <dbReference type="ARBA" id="ARBA00022692"/>
    </source>
</evidence>
<feature type="domain" description="Concentrative nucleoside transporter N-terminal" evidence="8">
    <location>
        <begin position="11"/>
        <end position="84"/>
    </location>
</feature>
<dbReference type="PANTHER" id="PTHR10590:SF4">
    <property type="entry name" value="SOLUTE CARRIER FAMILY 28 MEMBER 3"/>
    <property type="match status" value="1"/>
</dbReference>
<evidence type="ECO:0000256" key="2">
    <source>
        <dbReference type="ARBA" id="ARBA00009033"/>
    </source>
</evidence>
<dbReference type="Pfam" id="PF07670">
    <property type="entry name" value="Gate"/>
    <property type="match status" value="1"/>
</dbReference>
<evidence type="ECO:0000256" key="7">
    <source>
        <dbReference type="RuleBase" id="RU362018"/>
    </source>
</evidence>
<feature type="transmembrane region" description="Helical" evidence="7">
    <location>
        <begin position="93"/>
        <end position="114"/>
    </location>
</feature>
<evidence type="ECO:0000256" key="5">
    <source>
        <dbReference type="ARBA" id="ARBA00022989"/>
    </source>
</evidence>
<feature type="transmembrane region" description="Helical" evidence="7">
    <location>
        <begin position="6"/>
        <end position="23"/>
    </location>
</feature>
<evidence type="ECO:0000259" key="10">
    <source>
        <dbReference type="Pfam" id="PF07670"/>
    </source>
</evidence>
<reference evidence="11 12" key="1">
    <citation type="submission" date="2016-10" db="EMBL/GenBank/DDBJ databases">
        <authorList>
            <person name="de Groot N.N."/>
        </authorList>
    </citation>
    <scope>NUCLEOTIDE SEQUENCE [LARGE SCALE GENOMIC DNA]</scope>
    <source>
        <strain evidence="11 12">DSM 45610</strain>
    </source>
</reference>
<keyword evidence="3" id="KW-1003">Cell membrane</keyword>
<comment type="caution">
    <text evidence="7">Lacks conserved residue(s) required for the propagation of feature annotation.</text>
</comment>
<dbReference type="AlphaFoldDB" id="A0A1H2S5C6"/>
<feature type="transmembrane region" description="Helical" evidence="7">
    <location>
        <begin position="30"/>
        <end position="50"/>
    </location>
</feature>
<feature type="transmembrane region" description="Helical" evidence="7">
    <location>
        <begin position="387"/>
        <end position="406"/>
    </location>
</feature>
<evidence type="ECO:0000259" key="9">
    <source>
        <dbReference type="Pfam" id="PF07662"/>
    </source>
</evidence>
<dbReference type="Pfam" id="PF01773">
    <property type="entry name" value="Nucleos_tra2_N"/>
    <property type="match status" value="1"/>
</dbReference>
<gene>
    <name evidence="11" type="ORF">SAMN05444487_102105</name>
</gene>
<evidence type="ECO:0000256" key="3">
    <source>
        <dbReference type="ARBA" id="ARBA00022475"/>
    </source>
</evidence>
<comment type="similarity">
    <text evidence="2 7">Belongs to the concentrative nucleoside transporter (CNT) (TC 2.A.41) family.</text>
</comment>